<name>A0A166KYT2_9AGAM</name>
<dbReference type="STRING" id="436010.A0A166KYT2"/>
<dbReference type="AlphaFoldDB" id="A0A166KYT2"/>
<evidence type="ECO:0000313" key="1">
    <source>
        <dbReference type="EMBL" id="KZP22391.1"/>
    </source>
</evidence>
<keyword evidence="2" id="KW-1185">Reference proteome</keyword>
<reference evidence="1 2" key="1">
    <citation type="journal article" date="2016" name="Mol. Biol. Evol.">
        <title>Comparative Genomics of Early-Diverging Mushroom-Forming Fungi Provides Insights into the Origins of Lignocellulose Decay Capabilities.</title>
        <authorList>
            <person name="Nagy L.G."/>
            <person name="Riley R."/>
            <person name="Tritt A."/>
            <person name="Adam C."/>
            <person name="Daum C."/>
            <person name="Floudas D."/>
            <person name="Sun H."/>
            <person name="Yadav J.S."/>
            <person name="Pangilinan J."/>
            <person name="Larsson K.H."/>
            <person name="Matsuura K."/>
            <person name="Barry K."/>
            <person name="Labutti K."/>
            <person name="Kuo R."/>
            <person name="Ohm R.A."/>
            <person name="Bhattacharya S.S."/>
            <person name="Shirouzu T."/>
            <person name="Yoshinaga Y."/>
            <person name="Martin F.M."/>
            <person name="Grigoriev I.V."/>
            <person name="Hibbett D.S."/>
        </authorList>
    </citation>
    <scope>NUCLEOTIDE SEQUENCE [LARGE SCALE GENOMIC DNA]</scope>
    <source>
        <strain evidence="1 2">CBS 109695</strain>
    </source>
</reference>
<gene>
    <name evidence="1" type="ORF">FIBSPDRAFT_698841</name>
</gene>
<dbReference type="OrthoDB" id="3255541at2759"/>
<feature type="non-terminal residue" evidence="1">
    <location>
        <position position="217"/>
    </location>
</feature>
<sequence length="217" mass="25090">MHRCLTILEIISIVCEELATDRDEVVTGYSALACLARTCCSMYEPSMKSLWYGLFDIVPLLNCFPEDVWEVQGDAYVRLFSEHRHLGQAHLCVPWQQLRRPLLLSDWTRFLHHADHVRSFGTSDDNHHANIYDRTCENPGPVSSSAYHALEQSKPREQFFPNLRRLHWRSTRDPLRYLRSFVGPKMTEISLAFAHPPNMAERSLLTSLSSMPLITSF</sequence>
<evidence type="ECO:0000313" key="2">
    <source>
        <dbReference type="Proteomes" id="UP000076532"/>
    </source>
</evidence>
<proteinExistence type="predicted"/>
<dbReference type="Proteomes" id="UP000076532">
    <property type="component" value="Unassembled WGS sequence"/>
</dbReference>
<accession>A0A166KYT2</accession>
<organism evidence="1 2">
    <name type="scientific">Athelia psychrophila</name>
    <dbReference type="NCBI Taxonomy" id="1759441"/>
    <lineage>
        <taxon>Eukaryota</taxon>
        <taxon>Fungi</taxon>
        <taxon>Dikarya</taxon>
        <taxon>Basidiomycota</taxon>
        <taxon>Agaricomycotina</taxon>
        <taxon>Agaricomycetes</taxon>
        <taxon>Agaricomycetidae</taxon>
        <taxon>Atheliales</taxon>
        <taxon>Atheliaceae</taxon>
        <taxon>Athelia</taxon>
    </lineage>
</organism>
<dbReference type="EMBL" id="KV417540">
    <property type="protein sequence ID" value="KZP22391.1"/>
    <property type="molecule type" value="Genomic_DNA"/>
</dbReference>
<protein>
    <submittedName>
        <fullName evidence="1">Uncharacterized protein</fullName>
    </submittedName>
</protein>